<comment type="caution">
    <text evidence="2">The sequence shown here is derived from an EMBL/GenBank/DDBJ whole genome shotgun (WGS) entry which is preliminary data.</text>
</comment>
<name>A0A7W6LCK0_9HYPH</name>
<accession>A0A7W6LCK0</accession>
<dbReference type="Gene3D" id="3.30.450.150">
    <property type="entry name" value="Haem-degrading domain"/>
    <property type="match status" value="1"/>
</dbReference>
<dbReference type="HAMAP" id="MF_00761">
    <property type="entry name" value="UPF0303"/>
    <property type="match status" value="1"/>
</dbReference>
<comment type="similarity">
    <text evidence="1">Belongs to the UPF0303 family.</text>
</comment>
<evidence type="ECO:0000313" key="2">
    <source>
        <dbReference type="EMBL" id="MBB4141864.1"/>
    </source>
</evidence>
<dbReference type="EMBL" id="JACIEC010000001">
    <property type="protein sequence ID" value="MBB4141864.1"/>
    <property type="molecule type" value="Genomic_DNA"/>
</dbReference>
<dbReference type="InterPro" id="IPR010371">
    <property type="entry name" value="YBR137W-like"/>
</dbReference>
<dbReference type="Pfam" id="PF03928">
    <property type="entry name" value="HbpS-like"/>
    <property type="match status" value="1"/>
</dbReference>
<dbReference type="PIRSF" id="PIRSF008757">
    <property type="entry name" value="UCP008757"/>
    <property type="match status" value="1"/>
</dbReference>
<dbReference type="AlphaFoldDB" id="A0A7W6LCK0"/>
<reference evidence="2 3" key="1">
    <citation type="submission" date="2020-08" db="EMBL/GenBank/DDBJ databases">
        <title>Genomic Encyclopedia of Type Strains, Phase IV (KMG-IV): sequencing the most valuable type-strain genomes for metagenomic binning, comparative biology and taxonomic classification.</title>
        <authorList>
            <person name="Goeker M."/>
        </authorList>
    </citation>
    <scope>NUCLEOTIDE SEQUENCE [LARGE SCALE GENOMIC DNA]</scope>
    <source>
        <strain evidence="2 3">DSM 29514</strain>
    </source>
</reference>
<organism evidence="2 3">
    <name type="scientific">Rhizobium rhizoryzae</name>
    <dbReference type="NCBI Taxonomy" id="451876"/>
    <lineage>
        <taxon>Bacteria</taxon>
        <taxon>Pseudomonadati</taxon>
        <taxon>Pseudomonadota</taxon>
        <taxon>Alphaproteobacteria</taxon>
        <taxon>Hyphomicrobiales</taxon>
        <taxon>Rhizobiaceae</taxon>
        <taxon>Rhizobium/Agrobacterium group</taxon>
        <taxon>Rhizobium</taxon>
    </lineage>
</organism>
<dbReference type="InterPro" id="IPR005624">
    <property type="entry name" value="PduO/GlcC-like"/>
</dbReference>
<dbReference type="Proteomes" id="UP000519897">
    <property type="component" value="Unassembled WGS sequence"/>
</dbReference>
<keyword evidence="3" id="KW-1185">Reference proteome</keyword>
<evidence type="ECO:0000256" key="1">
    <source>
        <dbReference type="HAMAP-Rule" id="MF_00761"/>
    </source>
</evidence>
<proteinExistence type="inferred from homology"/>
<sequence>MTTQNDLEIIASQEKLLEFDRFDLARAWSLGSRLRDIASARSHVLAIDVHINGMQAFFTSLPGGKPDFEHWIRRKRNLVLRFHRSSYAIGLDLAQQQATLESKWGLPVANFAPHGGCIPIRVSGVGCIGAVTISGLPQREDHNLAVEGLALERGVWDDIPKLP</sequence>
<dbReference type="PANTHER" id="PTHR28255">
    <property type="match status" value="1"/>
</dbReference>
<dbReference type="RefSeq" id="WP_165135525.1">
    <property type="nucleotide sequence ID" value="NZ_CP049250.1"/>
</dbReference>
<dbReference type="InterPro" id="IPR038084">
    <property type="entry name" value="PduO/GlcC-like_sf"/>
</dbReference>
<dbReference type="NCBIfam" id="NF002696">
    <property type="entry name" value="PRK02487.1-5"/>
    <property type="match status" value="1"/>
</dbReference>
<protein>
    <recommendedName>
        <fullName evidence="1">UPF0303 protein GGQ72_000363</fullName>
    </recommendedName>
</protein>
<dbReference type="SUPFAM" id="SSF143744">
    <property type="entry name" value="GlcG-like"/>
    <property type="match status" value="1"/>
</dbReference>
<gene>
    <name evidence="2" type="ORF">GGQ72_000363</name>
</gene>
<evidence type="ECO:0000313" key="3">
    <source>
        <dbReference type="Proteomes" id="UP000519897"/>
    </source>
</evidence>
<dbReference type="PANTHER" id="PTHR28255:SF1">
    <property type="entry name" value="UPF0303 PROTEIN YBR137W"/>
    <property type="match status" value="1"/>
</dbReference>